<protein>
    <recommendedName>
        <fullName evidence="3">NIPSNAP domain-containing protein</fullName>
    </recommendedName>
</protein>
<sequence>MPAHHRAPGHQDRAHEQKMLTTYLLKPGRHEAALGVLARHWPLLRRQGLVTGEPSWIAHGQGGDGPFIVELVTWGVPGAVDRAYLDPEINSLWQEMFALTEARGARPPVDWPAVTRLTGGAAHDTPADTPLQTLTTYQVREGRTERLAELLPSYWDALARAGLLAPGAPALYAGENLHGPFLTEHLAWSDPHGPAKASGEPAAGALYARAAELAEERGDRPGIERCPVKPLHFGFMTETVTGEDT</sequence>
<organism evidence="1 2">
    <name type="scientific">Streptomyces canarius</name>
    <dbReference type="NCBI Taxonomy" id="285453"/>
    <lineage>
        <taxon>Bacteria</taxon>
        <taxon>Bacillati</taxon>
        <taxon>Actinomycetota</taxon>
        <taxon>Actinomycetes</taxon>
        <taxon>Kitasatosporales</taxon>
        <taxon>Streptomycetaceae</taxon>
        <taxon>Streptomyces</taxon>
    </lineage>
</organism>
<reference evidence="2" key="1">
    <citation type="journal article" date="2019" name="Int. J. Syst. Evol. Microbiol.">
        <title>The Global Catalogue of Microorganisms (GCM) 10K type strain sequencing project: providing services to taxonomists for standard genome sequencing and annotation.</title>
        <authorList>
            <consortium name="The Broad Institute Genomics Platform"/>
            <consortium name="The Broad Institute Genome Sequencing Center for Infectious Disease"/>
            <person name="Wu L."/>
            <person name="Ma J."/>
        </authorList>
    </citation>
    <scope>NUCLEOTIDE SEQUENCE [LARGE SCALE GENOMIC DNA]</scope>
    <source>
        <strain evidence="2">JCM 4733</strain>
    </source>
</reference>
<dbReference type="EMBL" id="BMVN01000005">
    <property type="protein sequence ID" value="GHA15828.1"/>
    <property type="molecule type" value="Genomic_DNA"/>
</dbReference>
<keyword evidence="2" id="KW-1185">Reference proteome</keyword>
<dbReference type="Proteomes" id="UP000653644">
    <property type="component" value="Unassembled WGS sequence"/>
</dbReference>
<gene>
    <name evidence="1" type="ORF">GCM10010345_20650</name>
</gene>
<dbReference type="RefSeq" id="WP_189884438.1">
    <property type="nucleotide sequence ID" value="NZ_BMVN01000005.1"/>
</dbReference>
<evidence type="ECO:0008006" key="3">
    <source>
        <dbReference type="Google" id="ProtNLM"/>
    </source>
</evidence>
<comment type="caution">
    <text evidence="1">The sequence shown here is derived from an EMBL/GenBank/DDBJ whole genome shotgun (WGS) entry which is preliminary data.</text>
</comment>
<proteinExistence type="predicted"/>
<evidence type="ECO:0000313" key="1">
    <source>
        <dbReference type="EMBL" id="GHA15828.1"/>
    </source>
</evidence>
<name>A0ABQ3CID6_9ACTN</name>
<accession>A0ABQ3CID6</accession>
<evidence type="ECO:0000313" key="2">
    <source>
        <dbReference type="Proteomes" id="UP000653644"/>
    </source>
</evidence>